<accession>A0A7S1LZE7</accession>
<sequence>MAASFPLRSLHSPFKRDLGCLAAYSPKASFILRTVGPLAAAAIPLAMSVRFERLGLSLVVPKPGRPVGLHTGALLCSVMLPFMTGLVGWSVRSSLYSHHHLFIVLLFLAHLGTAFGFAAYFEMVQWAVYFAGANVLGGLFLYFRYTAEFTSARLLKAAQLQWACAHVVPVLGLLLAAALEVESGVARALVDFICENQDVIPTSMCIRLLREGNR</sequence>
<keyword evidence="1" id="KW-0812">Transmembrane</keyword>
<name>A0A7S1LZE7_ALECA</name>
<reference evidence="2" key="1">
    <citation type="submission" date="2021-01" db="EMBL/GenBank/DDBJ databases">
        <authorList>
            <person name="Corre E."/>
            <person name="Pelletier E."/>
            <person name="Niang G."/>
            <person name="Scheremetjew M."/>
            <person name="Finn R."/>
            <person name="Kale V."/>
            <person name="Holt S."/>
            <person name="Cochrane G."/>
            <person name="Meng A."/>
            <person name="Brown T."/>
            <person name="Cohen L."/>
        </authorList>
    </citation>
    <scope>NUCLEOTIDE SEQUENCE</scope>
    <source>
        <strain evidence="2">OF101</strain>
    </source>
</reference>
<organism evidence="2">
    <name type="scientific">Alexandrium catenella</name>
    <name type="common">Red tide dinoflagellate</name>
    <name type="synonym">Gonyaulax catenella</name>
    <dbReference type="NCBI Taxonomy" id="2925"/>
    <lineage>
        <taxon>Eukaryota</taxon>
        <taxon>Sar</taxon>
        <taxon>Alveolata</taxon>
        <taxon>Dinophyceae</taxon>
        <taxon>Gonyaulacales</taxon>
        <taxon>Pyrocystaceae</taxon>
        <taxon>Alexandrium</taxon>
    </lineage>
</organism>
<evidence type="ECO:0000313" key="2">
    <source>
        <dbReference type="EMBL" id="CAD9117579.1"/>
    </source>
</evidence>
<feature type="transmembrane region" description="Helical" evidence="1">
    <location>
        <begin position="67"/>
        <end position="89"/>
    </location>
</feature>
<dbReference type="EMBL" id="HBGE01025955">
    <property type="protein sequence ID" value="CAD9117579.1"/>
    <property type="molecule type" value="Transcribed_RNA"/>
</dbReference>
<feature type="transmembrane region" description="Helical" evidence="1">
    <location>
        <begin position="101"/>
        <end position="120"/>
    </location>
</feature>
<keyword evidence="1" id="KW-0472">Membrane</keyword>
<feature type="transmembrane region" description="Helical" evidence="1">
    <location>
        <begin position="30"/>
        <end position="47"/>
    </location>
</feature>
<gene>
    <name evidence="2" type="ORF">ACAT0790_LOCUS15607</name>
</gene>
<keyword evidence="1" id="KW-1133">Transmembrane helix</keyword>
<dbReference type="AlphaFoldDB" id="A0A7S1LZE7"/>
<evidence type="ECO:0000256" key="1">
    <source>
        <dbReference type="SAM" id="Phobius"/>
    </source>
</evidence>
<proteinExistence type="predicted"/>
<protein>
    <submittedName>
        <fullName evidence="2">Uncharacterized protein</fullName>
    </submittedName>
</protein>
<feature type="transmembrane region" description="Helical" evidence="1">
    <location>
        <begin position="126"/>
        <end position="145"/>
    </location>
</feature>